<evidence type="ECO:0000313" key="5">
    <source>
        <dbReference type="Proteomes" id="UP000031390"/>
    </source>
</evidence>
<keyword evidence="1" id="KW-1133">Transmembrane helix</keyword>
<dbReference type="CDD" id="cd00093">
    <property type="entry name" value="HTH_XRE"/>
    <property type="match status" value="1"/>
</dbReference>
<keyword evidence="1" id="KW-0812">Transmembrane</keyword>
<evidence type="ECO:0000259" key="2">
    <source>
        <dbReference type="Pfam" id="PF13464"/>
    </source>
</evidence>
<dbReference type="Pfam" id="PF13464">
    <property type="entry name" value="RodZ_C"/>
    <property type="match status" value="1"/>
</dbReference>
<dbReference type="RefSeq" id="WP_039410084.1">
    <property type="nucleotide sequence ID" value="NZ_CP094242.1"/>
</dbReference>
<dbReference type="AlphaFoldDB" id="A0A0C1E2R2"/>
<dbReference type="InterPro" id="IPR010982">
    <property type="entry name" value="Lambda_DNA-bd_dom_sf"/>
</dbReference>
<sequence>MENQKKNEYDIQAAKSLGDELGQLRHKSGWDIDEVARRLKLSAEQIEALEKGDYSFFSGLVFVMGYLRSYARLLKIDETTITGRLKAISAPEEDHVYLVDRKQNAGLNYQDGEKVGFPKWVLGMAALILLGGGIYVWQSKSNHENEQQVAQNSDAVRNSMQTPDLKKENVAVSNMAENGKQEISNAEKAASSVAASEAAASAPEVKVDSDELWIKVQYRSNLIITDKKGTMIFSRIIPAGSERRFKGGAPYNVWIGIATGAQANYGGTTINLAEYRVAGEKSASFVAGKK</sequence>
<evidence type="ECO:0000313" key="6">
    <source>
        <dbReference type="Proteomes" id="UP000829504"/>
    </source>
</evidence>
<reference evidence="4 6" key="2">
    <citation type="submission" date="2022-03" db="EMBL/GenBank/DDBJ databases">
        <title>Genome sequencing of Morococcus cerebrosus.</title>
        <authorList>
            <person name="Baek M.-G."/>
            <person name="Yi H."/>
        </authorList>
    </citation>
    <scope>NUCLEOTIDE SEQUENCE [LARGE SCALE GENOMIC DNA]</scope>
    <source>
        <strain evidence="4 6">CIP 81.93</strain>
    </source>
</reference>
<feature type="transmembrane region" description="Helical" evidence="1">
    <location>
        <begin position="120"/>
        <end position="137"/>
    </location>
</feature>
<dbReference type="PANTHER" id="PTHR34475:SF1">
    <property type="entry name" value="CYTOSKELETON PROTEIN RODZ"/>
    <property type="match status" value="1"/>
</dbReference>
<dbReference type="Proteomes" id="UP000031390">
    <property type="component" value="Unassembled WGS sequence"/>
</dbReference>
<organism evidence="3 5">
    <name type="scientific">Morococcus cerebrosus</name>
    <dbReference type="NCBI Taxonomy" id="1056807"/>
    <lineage>
        <taxon>Bacteria</taxon>
        <taxon>Pseudomonadati</taxon>
        <taxon>Pseudomonadota</taxon>
        <taxon>Betaproteobacteria</taxon>
        <taxon>Neisseriales</taxon>
        <taxon>Neisseriaceae</taxon>
        <taxon>Morococcus</taxon>
    </lineage>
</organism>
<evidence type="ECO:0000313" key="3">
    <source>
        <dbReference type="EMBL" id="KIC06049.1"/>
    </source>
</evidence>
<evidence type="ECO:0000256" key="1">
    <source>
        <dbReference type="SAM" id="Phobius"/>
    </source>
</evidence>
<dbReference type="InterPro" id="IPR001387">
    <property type="entry name" value="Cro/C1-type_HTH"/>
</dbReference>
<dbReference type="InterPro" id="IPR050400">
    <property type="entry name" value="Bact_Cytoskel_RodZ"/>
</dbReference>
<dbReference type="GO" id="GO:0003677">
    <property type="term" value="F:DNA binding"/>
    <property type="evidence" value="ECO:0007669"/>
    <property type="project" value="InterPro"/>
</dbReference>
<dbReference type="InterPro" id="IPR025194">
    <property type="entry name" value="RodZ-like_C"/>
</dbReference>
<dbReference type="EMBL" id="JUFZ01000120">
    <property type="protein sequence ID" value="KIC06049.1"/>
    <property type="molecule type" value="Genomic_DNA"/>
</dbReference>
<dbReference type="PATRIC" id="fig|1056807.3.peg.2356"/>
<feature type="domain" description="Cytoskeleton protein RodZ-like C-terminal" evidence="2">
    <location>
        <begin position="219"/>
        <end position="276"/>
    </location>
</feature>
<evidence type="ECO:0000313" key="4">
    <source>
        <dbReference type="EMBL" id="UNV88032.1"/>
    </source>
</evidence>
<dbReference type="Proteomes" id="UP000829504">
    <property type="component" value="Chromosome"/>
</dbReference>
<proteinExistence type="predicted"/>
<accession>A0A0C1E2R2</accession>
<keyword evidence="1" id="KW-0472">Membrane</keyword>
<dbReference type="Gene3D" id="1.10.260.40">
    <property type="entry name" value="lambda repressor-like DNA-binding domains"/>
    <property type="match status" value="1"/>
</dbReference>
<gene>
    <name evidence="3" type="ORF">MCC93_24550</name>
    <name evidence="4" type="ORF">MON37_03600</name>
</gene>
<dbReference type="EMBL" id="CP094242">
    <property type="protein sequence ID" value="UNV88032.1"/>
    <property type="molecule type" value="Genomic_DNA"/>
</dbReference>
<keyword evidence="6" id="KW-1185">Reference proteome</keyword>
<dbReference type="Pfam" id="PF13413">
    <property type="entry name" value="HTH_25"/>
    <property type="match status" value="1"/>
</dbReference>
<name>A0A0C1E2R2_9NEIS</name>
<dbReference type="PANTHER" id="PTHR34475">
    <property type="match status" value="1"/>
</dbReference>
<protein>
    <submittedName>
        <fullName evidence="3">Cro/Cl family transcriptional regulator</fullName>
    </submittedName>
    <submittedName>
        <fullName evidence="4">DUF4115 domain-containing protein</fullName>
    </submittedName>
</protein>
<reference evidence="3 5" key="1">
    <citation type="submission" date="2014-12" db="EMBL/GenBank/DDBJ databases">
        <title>Genome sequence of Morococcus cerebrosus.</title>
        <authorList>
            <person name="Shin S.-K."/>
            <person name="Yi H."/>
        </authorList>
    </citation>
    <scope>NUCLEOTIDE SEQUENCE [LARGE SCALE GENOMIC DNA]</scope>
    <source>
        <strain evidence="3 5">CIP 81.93</strain>
    </source>
</reference>